<name>A0A090WCX0_NONUL</name>
<dbReference type="Proteomes" id="UP000029647">
    <property type="component" value="Unassembled WGS sequence"/>
</dbReference>
<organism evidence="1 2">
    <name type="scientific">Nonlabens ulvanivorans</name>
    <name type="common">Persicivirga ulvanivorans</name>
    <dbReference type="NCBI Taxonomy" id="906888"/>
    <lineage>
        <taxon>Bacteria</taxon>
        <taxon>Pseudomonadati</taxon>
        <taxon>Bacteroidota</taxon>
        <taxon>Flavobacteriia</taxon>
        <taxon>Flavobacteriales</taxon>
        <taxon>Flavobacteriaceae</taxon>
        <taxon>Nonlabens</taxon>
    </lineage>
</organism>
<dbReference type="Gene3D" id="2.130.10.10">
    <property type="entry name" value="YVTN repeat-like/Quinoprotein amine dehydrogenase"/>
    <property type="match status" value="1"/>
</dbReference>
<dbReference type="GO" id="GO:0016787">
    <property type="term" value="F:hydrolase activity"/>
    <property type="evidence" value="ECO:0007669"/>
    <property type="project" value="UniProtKB-KW"/>
</dbReference>
<reference evidence="1 2" key="1">
    <citation type="journal article" date="2014" name="Genome Announc.">
        <title>Draft Genome Sequences of Marine Flavobacterium Nonlabens Strains NR17, NR24, NR27, NR32, NR33, and Ara13.</title>
        <authorList>
            <person name="Nakanishi M."/>
            <person name="Meirelles P."/>
            <person name="Suzuki R."/>
            <person name="Takatani N."/>
            <person name="Mino S."/>
            <person name="Suda W."/>
            <person name="Oshima K."/>
            <person name="Hattori M."/>
            <person name="Ohkuma M."/>
            <person name="Hosokawa M."/>
            <person name="Miyashita K."/>
            <person name="Thompson F.L."/>
            <person name="Niwa A."/>
            <person name="Sawabe T."/>
            <person name="Sawabe T."/>
        </authorList>
    </citation>
    <scope>NUCLEOTIDE SEQUENCE [LARGE SCALE GENOMIC DNA]</scope>
    <source>
        <strain evidence="2">JCM19275</strain>
    </source>
</reference>
<keyword evidence="1" id="KW-0378">Hydrolase</keyword>
<dbReference type="EMBL" id="BBNT01000001">
    <property type="protein sequence ID" value="GAL74008.1"/>
    <property type="molecule type" value="Genomic_DNA"/>
</dbReference>
<protein>
    <submittedName>
        <fullName evidence="1">Glycosyl hydrolase BNR repeat</fullName>
    </submittedName>
</protein>
<dbReference type="InterPro" id="IPR015943">
    <property type="entry name" value="WD40/YVTN_repeat-like_dom_sf"/>
</dbReference>
<evidence type="ECO:0000313" key="1">
    <source>
        <dbReference type="EMBL" id="GAL74008.1"/>
    </source>
</evidence>
<proteinExistence type="predicted"/>
<comment type="caution">
    <text evidence="1">The sequence shown here is derived from an EMBL/GenBank/DDBJ whole genome shotgun (WGS) entry which is preliminary data.</text>
</comment>
<evidence type="ECO:0000313" key="2">
    <source>
        <dbReference type="Proteomes" id="UP000029647"/>
    </source>
</evidence>
<accession>A0A090WCX0</accession>
<dbReference type="SUPFAM" id="SSF110296">
    <property type="entry name" value="Oligoxyloglucan reducing end-specific cellobiohydrolase"/>
    <property type="match status" value="1"/>
</dbReference>
<dbReference type="AlphaFoldDB" id="A0A090WCX0"/>
<gene>
    <name evidence="1" type="ORF">JCM19275_2855</name>
</gene>
<sequence length="71" mass="7753">MINPSNGDHVIVAVTGPLYSTSDARGIYTTKNGGSSWEKTLYATDMAGFIDLAHSPNNFNIMYAASWEKRP</sequence>